<organism evidence="6 7">
    <name type="scientific">Plantactinospora siamensis</name>
    <dbReference type="NCBI Taxonomy" id="555372"/>
    <lineage>
        <taxon>Bacteria</taxon>
        <taxon>Bacillati</taxon>
        <taxon>Actinomycetota</taxon>
        <taxon>Actinomycetes</taxon>
        <taxon>Micromonosporales</taxon>
        <taxon>Micromonosporaceae</taxon>
        <taxon>Plantactinospora</taxon>
    </lineage>
</organism>
<evidence type="ECO:0000256" key="2">
    <source>
        <dbReference type="ARBA" id="ARBA00022692"/>
    </source>
</evidence>
<keyword evidence="3" id="KW-1133">Transmembrane helix</keyword>
<comment type="caution">
    <text evidence="6">The sequence shown here is derived from an EMBL/GenBank/DDBJ whole genome shotgun (WGS) entry which is preliminary data.</text>
</comment>
<reference evidence="6 7" key="1">
    <citation type="submission" date="2024-09" db="EMBL/GenBank/DDBJ databases">
        <authorList>
            <person name="Sun Q."/>
            <person name="Mori K."/>
        </authorList>
    </citation>
    <scope>NUCLEOTIDE SEQUENCE [LARGE SCALE GENOMIC DNA]</scope>
    <source>
        <strain evidence="6 7">TBRC 2205</strain>
    </source>
</reference>
<dbReference type="InterPro" id="IPR007343">
    <property type="entry name" value="Uncharacterised_pept_Zn_put"/>
</dbReference>
<proteinExistence type="predicted"/>
<evidence type="ECO:0000313" key="6">
    <source>
        <dbReference type="EMBL" id="MFC0566051.1"/>
    </source>
</evidence>
<keyword evidence="4" id="KW-0472">Membrane</keyword>
<dbReference type="PANTHER" id="PTHR30168">
    <property type="entry name" value="PUTATIVE MEMBRANE PROTEIN YPFJ"/>
    <property type="match status" value="1"/>
</dbReference>
<keyword evidence="2" id="KW-0812">Transmembrane</keyword>
<dbReference type="Proteomes" id="UP001589894">
    <property type="component" value="Unassembled WGS sequence"/>
</dbReference>
<dbReference type="PANTHER" id="PTHR30168:SF0">
    <property type="entry name" value="INNER MEMBRANE PROTEIN"/>
    <property type="match status" value="1"/>
</dbReference>
<feature type="region of interest" description="Disordered" evidence="5">
    <location>
        <begin position="263"/>
        <end position="284"/>
    </location>
</feature>
<sequence length="308" mass="32224">MELNENADIDTSQVEDRRGSGGGGGGGGMGIPIPIPGGGGGRGGLIGIIVAVVLALVGGGFGVSQLGGGGGNDQPADNSTLDSRCKAPDAKQQQDCRNTLYINSIQNYWQTAMPDAFGKQYQPVHTVFFSNSVNTGCGQADSGVGPFYCPADKKVFIDLTFYDTLKSEFGVKGEFPQPYVLAHEYGHHVQDLLGTNAKAEQGGAKGPNSGSVRLELQADCYAGAWANHATETKTKSGKAIFKSIDKQDIQDAVNTAGAIGDDAIQQKSGRGNDPSSYTHGTSAQRQKWFEQGYNSGDPKTCDTFSGSL</sequence>
<evidence type="ECO:0000313" key="7">
    <source>
        <dbReference type="Proteomes" id="UP001589894"/>
    </source>
</evidence>
<keyword evidence="7" id="KW-1185">Reference proteome</keyword>
<feature type="region of interest" description="Disordered" evidence="5">
    <location>
        <begin position="1"/>
        <end position="34"/>
    </location>
</feature>
<evidence type="ECO:0000256" key="3">
    <source>
        <dbReference type="ARBA" id="ARBA00022989"/>
    </source>
</evidence>
<dbReference type="EMBL" id="JBHLUE010000016">
    <property type="protein sequence ID" value="MFC0566051.1"/>
    <property type="molecule type" value="Genomic_DNA"/>
</dbReference>
<dbReference type="RefSeq" id="WP_377340433.1">
    <property type="nucleotide sequence ID" value="NZ_JBHLUE010000016.1"/>
</dbReference>
<evidence type="ECO:0000256" key="4">
    <source>
        <dbReference type="ARBA" id="ARBA00023136"/>
    </source>
</evidence>
<protein>
    <submittedName>
        <fullName evidence="6">Neutral zinc metallopeptidase</fullName>
    </submittedName>
</protein>
<gene>
    <name evidence="6" type="ORF">ACFFHU_18160</name>
</gene>
<evidence type="ECO:0000256" key="5">
    <source>
        <dbReference type="SAM" id="MobiDB-lite"/>
    </source>
</evidence>
<evidence type="ECO:0000256" key="1">
    <source>
        <dbReference type="ARBA" id="ARBA00004167"/>
    </source>
</evidence>
<dbReference type="Pfam" id="PF04228">
    <property type="entry name" value="Zn_peptidase"/>
    <property type="match status" value="1"/>
</dbReference>
<name>A0ABV6NZ51_9ACTN</name>
<feature type="compositionally biased region" description="Polar residues" evidence="5">
    <location>
        <begin position="265"/>
        <end position="284"/>
    </location>
</feature>
<feature type="compositionally biased region" description="Gly residues" evidence="5">
    <location>
        <begin position="20"/>
        <end position="34"/>
    </location>
</feature>
<accession>A0ABV6NZ51</accession>
<comment type="subcellular location">
    <subcellularLocation>
        <location evidence="1">Membrane</location>
        <topology evidence="1">Single-pass membrane protein</topology>
    </subcellularLocation>
</comment>